<reference evidence="2 3" key="1">
    <citation type="submission" date="2021-01" db="EMBL/GenBank/DDBJ databases">
        <title>Actinoplanes sp. nov. LDG1-01 isolated from lichen.</title>
        <authorList>
            <person name="Saeng-In P."/>
            <person name="Phongsopitanun W."/>
            <person name="Kanchanasin P."/>
            <person name="Yuki M."/>
            <person name="Kudo T."/>
            <person name="Ohkuma M."/>
            <person name="Tanasupawat S."/>
        </authorList>
    </citation>
    <scope>NUCLEOTIDE SEQUENCE [LARGE SCALE GENOMIC DNA]</scope>
    <source>
        <strain evidence="2 3">LDG1-01</strain>
    </source>
</reference>
<accession>A0ABS1VY59</accession>
<gene>
    <name evidence="2" type="ORF">JKJ07_34435</name>
</gene>
<evidence type="ECO:0000313" key="2">
    <source>
        <dbReference type="EMBL" id="MBL7259426.1"/>
    </source>
</evidence>
<evidence type="ECO:0000313" key="3">
    <source>
        <dbReference type="Proteomes" id="UP000598996"/>
    </source>
</evidence>
<feature type="chain" id="PRO_5045126865" evidence="1">
    <location>
        <begin position="27"/>
        <end position="153"/>
    </location>
</feature>
<keyword evidence="3" id="KW-1185">Reference proteome</keyword>
<organism evidence="2 3">
    <name type="scientific">Paractinoplanes lichenicola</name>
    <dbReference type="NCBI Taxonomy" id="2802976"/>
    <lineage>
        <taxon>Bacteria</taxon>
        <taxon>Bacillati</taxon>
        <taxon>Actinomycetota</taxon>
        <taxon>Actinomycetes</taxon>
        <taxon>Micromonosporales</taxon>
        <taxon>Micromonosporaceae</taxon>
        <taxon>Paractinoplanes</taxon>
    </lineage>
</organism>
<name>A0ABS1VY59_9ACTN</name>
<keyword evidence="1" id="KW-0732">Signal</keyword>
<feature type="signal peptide" evidence="1">
    <location>
        <begin position="1"/>
        <end position="26"/>
    </location>
</feature>
<dbReference type="Proteomes" id="UP000598996">
    <property type="component" value="Unassembled WGS sequence"/>
</dbReference>
<protein>
    <submittedName>
        <fullName evidence="2">Uncharacterized protein</fullName>
    </submittedName>
</protein>
<proteinExistence type="predicted"/>
<sequence length="153" mass="16803">MRTPYRIAAVIAAVLCALTAAGQPAAADARLDPHTWLSGQRVQAPGGPAIYLVDPEGYRRWIPDPATYDNLFRNWDGVIQDPHLGLIPERDALTSGAFLAIAQPRPQVYLVSNGVKRWITSPAVMDKYNFSWEKIQKVSPLVLDAVPEGAPWS</sequence>
<evidence type="ECO:0000256" key="1">
    <source>
        <dbReference type="SAM" id="SignalP"/>
    </source>
</evidence>
<dbReference type="RefSeq" id="WP_202996129.1">
    <property type="nucleotide sequence ID" value="NZ_JAENHO010000011.1"/>
</dbReference>
<comment type="caution">
    <text evidence="2">The sequence shown here is derived from an EMBL/GenBank/DDBJ whole genome shotgun (WGS) entry which is preliminary data.</text>
</comment>
<dbReference type="EMBL" id="JAENHO010000011">
    <property type="protein sequence ID" value="MBL7259426.1"/>
    <property type="molecule type" value="Genomic_DNA"/>
</dbReference>